<protein>
    <submittedName>
        <fullName evidence="2">Quercetin dioxygenase-like cupin family protein</fullName>
    </submittedName>
</protein>
<dbReference type="RefSeq" id="WP_077114401.1">
    <property type="nucleotide sequence ID" value="NZ_JAFBFH010000011.1"/>
</dbReference>
<dbReference type="Proteomes" id="UP000823485">
    <property type="component" value="Unassembled WGS sequence"/>
</dbReference>
<evidence type="ECO:0000313" key="3">
    <source>
        <dbReference type="Proteomes" id="UP000823485"/>
    </source>
</evidence>
<dbReference type="InterPro" id="IPR014710">
    <property type="entry name" value="RmlC-like_jellyroll"/>
</dbReference>
<dbReference type="Gene3D" id="2.60.120.10">
    <property type="entry name" value="Jelly Rolls"/>
    <property type="match status" value="1"/>
</dbReference>
<proteinExistence type="predicted"/>
<dbReference type="InterPro" id="IPR013096">
    <property type="entry name" value="Cupin_2"/>
</dbReference>
<comment type="caution">
    <text evidence="2">The sequence shown here is derived from an EMBL/GenBank/DDBJ whole genome shotgun (WGS) entry which is preliminary data.</text>
</comment>
<dbReference type="EMBL" id="JAFBFH010000011">
    <property type="protein sequence ID" value="MBM7714987.1"/>
    <property type="molecule type" value="Genomic_DNA"/>
</dbReference>
<dbReference type="SUPFAM" id="SSF51182">
    <property type="entry name" value="RmlC-like cupins"/>
    <property type="match status" value="1"/>
</dbReference>
<keyword evidence="3" id="KW-1185">Reference proteome</keyword>
<organism evidence="2 3">
    <name type="scientific">Siminovitchia thermophila</name>
    <dbReference type="NCBI Taxonomy" id="1245522"/>
    <lineage>
        <taxon>Bacteria</taxon>
        <taxon>Bacillati</taxon>
        <taxon>Bacillota</taxon>
        <taxon>Bacilli</taxon>
        <taxon>Bacillales</taxon>
        <taxon>Bacillaceae</taxon>
        <taxon>Siminovitchia</taxon>
    </lineage>
</organism>
<evidence type="ECO:0000259" key="1">
    <source>
        <dbReference type="Pfam" id="PF07883"/>
    </source>
</evidence>
<name>A0ABS2R5R0_9BACI</name>
<dbReference type="InterPro" id="IPR011051">
    <property type="entry name" value="RmlC_Cupin_sf"/>
</dbReference>
<gene>
    <name evidence="2" type="ORF">JOC94_001959</name>
</gene>
<dbReference type="Pfam" id="PF07883">
    <property type="entry name" value="Cupin_2"/>
    <property type="match status" value="1"/>
</dbReference>
<reference evidence="2 3" key="1">
    <citation type="submission" date="2021-01" db="EMBL/GenBank/DDBJ databases">
        <title>Genomic Encyclopedia of Type Strains, Phase IV (KMG-IV): sequencing the most valuable type-strain genomes for metagenomic binning, comparative biology and taxonomic classification.</title>
        <authorList>
            <person name="Goeker M."/>
        </authorList>
    </citation>
    <scope>NUCLEOTIDE SEQUENCE [LARGE SCALE GENOMIC DNA]</scope>
    <source>
        <strain evidence="2 3">DSM 105453</strain>
    </source>
</reference>
<evidence type="ECO:0000313" key="2">
    <source>
        <dbReference type="EMBL" id="MBM7714987.1"/>
    </source>
</evidence>
<accession>A0ABS2R5R0</accession>
<feature type="domain" description="Cupin type-2" evidence="1">
    <location>
        <begin position="33"/>
        <end position="99"/>
    </location>
</feature>
<sequence length="105" mass="11486">MNIKKPDFSEKETVKSLFQRKFPGAEIDFGFVSIPSGERLPKEGTTSHTEHEYAYIVKGSLSGESGGNPFEISAGEASYIPAGEKHWCVNKSKSACELVYALIKA</sequence>